<organism evidence="1 2">
    <name type="scientific">Haematococcus lacustris</name>
    <name type="common">Green alga</name>
    <name type="synonym">Haematococcus pluvialis</name>
    <dbReference type="NCBI Taxonomy" id="44745"/>
    <lineage>
        <taxon>Eukaryota</taxon>
        <taxon>Viridiplantae</taxon>
        <taxon>Chlorophyta</taxon>
        <taxon>core chlorophytes</taxon>
        <taxon>Chlorophyceae</taxon>
        <taxon>CS clade</taxon>
        <taxon>Chlamydomonadales</taxon>
        <taxon>Haematococcaceae</taxon>
        <taxon>Haematococcus</taxon>
    </lineage>
</organism>
<name>A0A699ZBP4_HAELA</name>
<proteinExistence type="predicted"/>
<evidence type="ECO:0000313" key="1">
    <source>
        <dbReference type="EMBL" id="GFH20063.1"/>
    </source>
</evidence>
<sequence length="26" mass="2814">MEGVFHVPGHKVWTSLTLSSGDISTQ</sequence>
<comment type="caution">
    <text evidence="1">The sequence shown here is derived from an EMBL/GenBank/DDBJ whole genome shotgun (WGS) entry which is preliminary data.</text>
</comment>
<dbReference type="Proteomes" id="UP000485058">
    <property type="component" value="Unassembled WGS sequence"/>
</dbReference>
<accession>A0A699ZBP4</accession>
<keyword evidence="2" id="KW-1185">Reference proteome</keyword>
<dbReference type="EMBL" id="BLLF01001566">
    <property type="protein sequence ID" value="GFH20063.1"/>
    <property type="molecule type" value="Genomic_DNA"/>
</dbReference>
<evidence type="ECO:0000313" key="2">
    <source>
        <dbReference type="Proteomes" id="UP000485058"/>
    </source>
</evidence>
<feature type="non-terminal residue" evidence="1">
    <location>
        <position position="1"/>
    </location>
</feature>
<feature type="non-terminal residue" evidence="1">
    <location>
        <position position="26"/>
    </location>
</feature>
<reference evidence="1 2" key="1">
    <citation type="submission" date="2020-02" db="EMBL/GenBank/DDBJ databases">
        <title>Draft genome sequence of Haematococcus lacustris strain NIES-144.</title>
        <authorList>
            <person name="Morimoto D."/>
            <person name="Nakagawa S."/>
            <person name="Yoshida T."/>
            <person name="Sawayama S."/>
        </authorList>
    </citation>
    <scope>NUCLEOTIDE SEQUENCE [LARGE SCALE GENOMIC DNA]</scope>
    <source>
        <strain evidence="1 2">NIES-144</strain>
    </source>
</reference>
<gene>
    <name evidence="1" type="ORF">HaLaN_17124</name>
</gene>
<protein>
    <submittedName>
        <fullName evidence="1">Uncharacterized protein</fullName>
    </submittedName>
</protein>
<dbReference type="AlphaFoldDB" id="A0A699ZBP4"/>